<evidence type="ECO:0000313" key="1">
    <source>
        <dbReference type="EMBL" id="KDB51340.1"/>
    </source>
</evidence>
<gene>
    <name evidence="1" type="ORF">X805_30610</name>
</gene>
<keyword evidence="2" id="KW-1185">Reference proteome</keyword>
<dbReference type="EMBL" id="AZRA01000086">
    <property type="protein sequence ID" value="KDB51340.1"/>
    <property type="molecule type" value="Genomic_DNA"/>
</dbReference>
<reference evidence="1 2" key="1">
    <citation type="journal article" date="2014" name="FEMS Microbiol. Ecol.">
        <title>Sphaerotilus natans encrusted with nanoball-shaped Fe(III) oxide minerals formed by nitrate-reducing mixotrophic Fe(II) oxidation.</title>
        <authorList>
            <person name="Park S."/>
            <person name="Kim D.H."/>
            <person name="Lee J.H."/>
            <person name="Hur H.G."/>
        </authorList>
    </citation>
    <scope>NUCLEOTIDE SEQUENCE [LARGE SCALE GENOMIC DNA]</scope>
    <source>
        <strain evidence="1 2">DSM 6575</strain>
    </source>
</reference>
<comment type="caution">
    <text evidence="1">The sequence shown here is derived from an EMBL/GenBank/DDBJ whole genome shotgun (WGS) entry which is preliminary data.</text>
</comment>
<dbReference type="Proteomes" id="UP000026714">
    <property type="component" value="Unassembled WGS sequence"/>
</dbReference>
<protein>
    <submittedName>
        <fullName evidence="1">Uncharacterized protein</fullName>
    </submittedName>
</protein>
<organism evidence="1 2">
    <name type="scientific">Sphaerotilus natans subsp. natans DSM 6575</name>
    <dbReference type="NCBI Taxonomy" id="1286631"/>
    <lineage>
        <taxon>Bacteria</taxon>
        <taxon>Pseudomonadati</taxon>
        <taxon>Pseudomonadota</taxon>
        <taxon>Betaproteobacteria</taxon>
        <taxon>Burkholderiales</taxon>
        <taxon>Sphaerotilaceae</taxon>
        <taxon>Sphaerotilus</taxon>
    </lineage>
</organism>
<evidence type="ECO:0000313" key="2">
    <source>
        <dbReference type="Proteomes" id="UP000026714"/>
    </source>
</evidence>
<proteinExistence type="predicted"/>
<name>A0A059KIX9_9BURK</name>
<accession>A0A059KIX9</accession>
<dbReference type="AlphaFoldDB" id="A0A059KIX9"/>
<sequence>MNSNGPATKKERSFFLVAMRMHHSAARRGRREMPLCTRLFPCTWYRAIFLFFRHQAQSVQTRRSPVDRRAPRQQE</sequence>